<comment type="cofactor">
    <cofactor evidence="1">
        <name>FMN</name>
        <dbReference type="ChEBI" id="CHEBI:58210"/>
    </cofactor>
</comment>
<name>A0A3G1KZ03_FORW1</name>
<evidence type="ECO:0000256" key="5">
    <source>
        <dbReference type="ARBA" id="ARBA00022643"/>
    </source>
</evidence>
<evidence type="ECO:0000256" key="9">
    <source>
        <dbReference type="ARBA" id="ARBA00023014"/>
    </source>
</evidence>
<dbReference type="InterPro" id="IPR036188">
    <property type="entry name" value="FAD/NAD-bd_sf"/>
</dbReference>
<keyword evidence="7" id="KW-0560">Oxidoreductase</keyword>
<keyword evidence="6" id="KW-0479">Metal-binding</keyword>
<evidence type="ECO:0000313" key="13">
    <source>
        <dbReference type="Proteomes" id="UP000323521"/>
    </source>
</evidence>
<keyword evidence="9" id="KW-0411">Iron-sulfur</keyword>
<evidence type="ECO:0000256" key="7">
    <source>
        <dbReference type="ARBA" id="ARBA00023002"/>
    </source>
</evidence>
<dbReference type="AlphaFoldDB" id="A0A3G1KZ03"/>
<dbReference type="GO" id="GO:0016491">
    <property type="term" value="F:oxidoreductase activity"/>
    <property type="evidence" value="ECO:0007669"/>
    <property type="project" value="UniProtKB-KW"/>
</dbReference>
<dbReference type="CDD" id="cd02803">
    <property type="entry name" value="OYE_like_FMN_family"/>
    <property type="match status" value="1"/>
</dbReference>
<dbReference type="KEGG" id="fwa:DCMF_25665"/>
<accession>A0A3G1KZ03</accession>
<evidence type="ECO:0000256" key="2">
    <source>
        <dbReference type="ARBA" id="ARBA00001966"/>
    </source>
</evidence>
<dbReference type="GO" id="GO:0051536">
    <property type="term" value="F:iron-sulfur cluster binding"/>
    <property type="evidence" value="ECO:0007669"/>
    <property type="project" value="UniProtKB-KW"/>
</dbReference>
<dbReference type="Gene3D" id="3.50.50.60">
    <property type="entry name" value="FAD/NAD(P)-binding domain"/>
    <property type="match status" value="1"/>
</dbReference>
<dbReference type="Proteomes" id="UP000323521">
    <property type="component" value="Chromosome"/>
</dbReference>
<comment type="cofactor">
    <cofactor evidence="2">
        <name>[4Fe-4S] cluster</name>
        <dbReference type="ChEBI" id="CHEBI:49883"/>
    </cofactor>
</comment>
<proteinExistence type="inferred from homology"/>
<dbReference type="GO" id="GO:0010181">
    <property type="term" value="F:FMN binding"/>
    <property type="evidence" value="ECO:0007669"/>
    <property type="project" value="InterPro"/>
</dbReference>
<evidence type="ECO:0000256" key="6">
    <source>
        <dbReference type="ARBA" id="ARBA00022723"/>
    </source>
</evidence>
<evidence type="ECO:0000256" key="4">
    <source>
        <dbReference type="ARBA" id="ARBA00022630"/>
    </source>
</evidence>
<dbReference type="InterPro" id="IPR001155">
    <property type="entry name" value="OxRdtase_FMN_N"/>
</dbReference>
<dbReference type="SUPFAM" id="SSF51395">
    <property type="entry name" value="FMN-linked oxidoreductases"/>
    <property type="match status" value="1"/>
</dbReference>
<dbReference type="Gene3D" id="3.20.20.70">
    <property type="entry name" value="Aldolase class I"/>
    <property type="match status" value="1"/>
</dbReference>
<dbReference type="InterPro" id="IPR013785">
    <property type="entry name" value="Aldolase_TIM"/>
</dbReference>
<evidence type="ECO:0000259" key="11">
    <source>
        <dbReference type="Pfam" id="PF07992"/>
    </source>
</evidence>
<dbReference type="EMBL" id="CP017634">
    <property type="protein sequence ID" value="ATW27691.1"/>
    <property type="molecule type" value="Genomic_DNA"/>
</dbReference>
<sequence length="647" mass="69399">MAECKLWTPIQVGSYTFKNRIVMAPMETRLSTPEGDTTKEMCDYYAERAKGGAAAIIVENTFVDTIAARSSLVSSGLYSDHLIAGKFKLAEAIKDNGAVAILQISHGGIQASAGAVPGVQCVGPSPVASKVVGRMPRELSIEEIEAIEDAFAQAARRAKQAGFDGVEIHGAHGYLICSFLSPYTNKRTDKYGGSFENRARFPINIIRKIREQVGPNFLVGYRLSGEEKVEGGLTIKDTCGFGQMIEDQVDYIHVSVGIYETMATWMISPLYCPQAPIVDLASAMKKAVTKTKVIAVNALNAELGEKALENDDADLIAYGRALLADPQLPNKIKSGRFEDILPCMRGHEGCISLFFAGCPIRCEVNPPAGREGTYQICEARQKKNVVVVGGGLAGMEAARVAELYGHKVTLIEMSNMLGGHFIEATIPKFKAEARGVLEWERTQIAKSGVNVMMNTEATSELVKELQPDALIIAVGSDYILPEIPGIEAAIGAETALMEPEKVGVKAIVIGGGLVGAETALYLGQMGKEVTILEQLDLIVPEDEPLSQIAIGVELETAKVKIQTGAKVVNIAKDGATYKDKDGNHHEVEADTVIAAFGLGARKAVAAKFDGICSDSSTFIIGDAVKGRKIFDCMHEAWKAVRKISGVM</sequence>
<keyword evidence="4" id="KW-0285">Flavoprotein</keyword>
<keyword evidence="8" id="KW-0408">Iron</keyword>
<evidence type="ECO:0000313" key="12">
    <source>
        <dbReference type="EMBL" id="ATW27691.1"/>
    </source>
</evidence>
<keyword evidence="13" id="KW-1185">Reference proteome</keyword>
<dbReference type="Pfam" id="PF00724">
    <property type="entry name" value="Oxidored_FMN"/>
    <property type="match status" value="1"/>
</dbReference>
<dbReference type="InterPro" id="IPR051793">
    <property type="entry name" value="NADH:flavin_oxidoreductase"/>
</dbReference>
<keyword evidence="5" id="KW-0288">FMN</keyword>
<reference evidence="12 13" key="1">
    <citation type="submission" date="2016-10" db="EMBL/GenBank/DDBJ databases">
        <title>Complete Genome Sequence of Peptococcaceae strain DCMF.</title>
        <authorList>
            <person name="Edwards R.J."/>
            <person name="Holland S.I."/>
            <person name="Deshpande N.P."/>
            <person name="Wong Y.K."/>
            <person name="Ertan H."/>
            <person name="Manefield M."/>
            <person name="Russell T.L."/>
            <person name="Lee M.J."/>
        </authorList>
    </citation>
    <scope>NUCLEOTIDE SEQUENCE [LARGE SCALE GENOMIC DNA]</scope>
    <source>
        <strain evidence="12 13">DCMF</strain>
    </source>
</reference>
<dbReference type="PANTHER" id="PTHR42917:SF2">
    <property type="entry name" value="2,4-DIENOYL-COA REDUCTASE [(2E)-ENOYL-COA-PRODUCING]"/>
    <property type="match status" value="1"/>
</dbReference>
<dbReference type="GO" id="GO:0046872">
    <property type="term" value="F:metal ion binding"/>
    <property type="evidence" value="ECO:0007669"/>
    <property type="project" value="UniProtKB-KW"/>
</dbReference>
<feature type="domain" description="FAD/NAD(P)-binding" evidence="11">
    <location>
        <begin position="384"/>
        <end position="613"/>
    </location>
</feature>
<dbReference type="PANTHER" id="PTHR42917">
    <property type="entry name" value="2,4-DIENOYL-COA REDUCTASE"/>
    <property type="match status" value="1"/>
</dbReference>
<evidence type="ECO:0000256" key="3">
    <source>
        <dbReference type="ARBA" id="ARBA00011048"/>
    </source>
</evidence>
<dbReference type="RefSeq" id="WP_148137066.1">
    <property type="nucleotide sequence ID" value="NZ_CP017634.1"/>
</dbReference>
<evidence type="ECO:0000259" key="10">
    <source>
        <dbReference type="Pfam" id="PF00724"/>
    </source>
</evidence>
<organism evidence="12 13">
    <name type="scientific">Formimonas warabiya</name>
    <dbReference type="NCBI Taxonomy" id="1761012"/>
    <lineage>
        <taxon>Bacteria</taxon>
        <taxon>Bacillati</taxon>
        <taxon>Bacillota</taxon>
        <taxon>Clostridia</taxon>
        <taxon>Eubacteriales</taxon>
        <taxon>Peptococcaceae</taxon>
        <taxon>Candidatus Formimonas</taxon>
    </lineage>
</organism>
<dbReference type="OrthoDB" id="9772736at2"/>
<evidence type="ECO:0000256" key="1">
    <source>
        <dbReference type="ARBA" id="ARBA00001917"/>
    </source>
</evidence>
<dbReference type="Gene3D" id="3.40.50.720">
    <property type="entry name" value="NAD(P)-binding Rossmann-like Domain"/>
    <property type="match status" value="1"/>
</dbReference>
<dbReference type="InterPro" id="IPR023753">
    <property type="entry name" value="FAD/NAD-binding_dom"/>
</dbReference>
<dbReference type="Pfam" id="PF07992">
    <property type="entry name" value="Pyr_redox_2"/>
    <property type="match status" value="1"/>
</dbReference>
<evidence type="ECO:0008006" key="14">
    <source>
        <dbReference type="Google" id="ProtNLM"/>
    </source>
</evidence>
<dbReference type="SUPFAM" id="SSF51905">
    <property type="entry name" value="FAD/NAD(P)-binding domain"/>
    <property type="match status" value="1"/>
</dbReference>
<comment type="similarity">
    <text evidence="3">In the N-terminal section; belongs to the NADH:flavin oxidoreductase/NADH oxidase family.</text>
</comment>
<feature type="domain" description="NADH:flavin oxidoreductase/NADH oxidase N-terminal" evidence="10">
    <location>
        <begin position="5"/>
        <end position="336"/>
    </location>
</feature>
<dbReference type="PRINTS" id="PR00368">
    <property type="entry name" value="FADPNR"/>
</dbReference>
<gene>
    <name evidence="12" type="ORF">DCMF_25665</name>
</gene>
<protein>
    <recommendedName>
        <fullName evidence="14">FAD-dependent oxidoreductase</fullName>
    </recommendedName>
</protein>
<evidence type="ECO:0000256" key="8">
    <source>
        <dbReference type="ARBA" id="ARBA00023004"/>
    </source>
</evidence>